<dbReference type="Proteomes" id="UP000789901">
    <property type="component" value="Unassembled WGS sequence"/>
</dbReference>
<dbReference type="EMBL" id="CAJVQB010026567">
    <property type="protein sequence ID" value="CAG8808861.1"/>
    <property type="molecule type" value="Genomic_DNA"/>
</dbReference>
<feature type="compositionally biased region" description="Basic and acidic residues" evidence="1">
    <location>
        <begin position="45"/>
        <end position="64"/>
    </location>
</feature>
<name>A0ABN7VZJ0_GIGMA</name>
<protein>
    <submittedName>
        <fullName evidence="2">11309_t:CDS:1</fullName>
    </submittedName>
</protein>
<feature type="compositionally biased region" description="Basic and acidic residues" evidence="1">
    <location>
        <begin position="21"/>
        <end position="32"/>
    </location>
</feature>
<feature type="compositionally biased region" description="Polar residues" evidence="1">
    <location>
        <begin position="33"/>
        <end position="42"/>
    </location>
</feature>
<feature type="non-terminal residue" evidence="2">
    <location>
        <position position="1"/>
    </location>
</feature>
<evidence type="ECO:0000313" key="2">
    <source>
        <dbReference type="EMBL" id="CAG8808861.1"/>
    </source>
</evidence>
<evidence type="ECO:0000313" key="3">
    <source>
        <dbReference type="Proteomes" id="UP000789901"/>
    </source>
</evidence>
<proteinExistence type="predicted"/>
<feature type="region of interest" description="Disordered" evidence="1">
    <location>
        <begin position="1"/>
        <end position="84"/>
    </location>
</feature>
<reference evidence="2 3" key="1">
    <citation type="submission" date="2021-06" db="EMBL/GenBank/DDBJ databases">
        <authorList>
            <person name="Kallberg Y."/>
            <person name="Tangrot J."/>
            <person name="Rosling A."/>
        </authorList>
    </citation>
    <scope>NUCLEOTIDE SEQUENCE [LARGE SCALE GENOMIC DNA]</scope>
    <source>
        <strain evidence="2 3">120-4 pot B 10/14</strain>
    </source>
</reference>
<evidence type="ECO:0000256" key="1">
    <source>
        <dbReference type="SAM" id="MobiDB-lite"/>
    </source>
</evidence>
<organism evidence="2 3">
    <name type="scientific">Gigaspora margarita</name>
    <dbReference type="NCBI Taxonomy" id="4874"/>
    <lineage>
        <taxon>Eukaryota</taxon>
        <taxon>Fungi</taxon>
        <taxon>Fungi incertae sedis</taxon>
        <taxon>Mucoromycota</taxon>
        <taxon>Glomeromycotina</taxon>
        <taxon>Glomeromycetes</taxon>
        <taxon>Diversisporales</taxon>
        <taxon>Gigasporaceae</taxon>
        <taxon>Gigaspora</taxon>
    </lineage>
</organism>
<keyword evidence="3" id="KW-1185">Reference proteome</keyword>
<comment type="caution">
    <text evidence="2">The sequence shown here is derived from an EMBL/GenBank/DDBJ whole genome shotgun (WGS) entry which is preliminary data.</text>
</comment>
<sequence length="84" mass="9440">EKFLPPVMDEVTSSDEEVVEETSKRSKHDHASSKSPIQISETTIEEVHEIQDDFEDSRQYDDSQQKTSSASASSRKGASHQESQ</sequence>
<gene>
    <name evidence="2" type="ORF">GMARGA_LOCUS24779</name>
</gene>
<accession>A0ABN7VZJ0</accession>